<reference evidence="1" key="2">
    <citation type="submission" date="2022-06" db="UniProtKB">
        <authorList>
            <consortium name="EnsemblMetazoa"/>
        </authorList>
    </citation>
    <scope>IDENTIFICATION</scope>
</reference>
<dbReference type="AlphaFoldDB" id="A0A8R1XSX3"/>
<dbReference type="Proteomes" id="UP000024404">
    <property type="component" value="Unassembled WGS sequence"/>
</dbReference>
<keyword evidence="2" id="KW-1185">Reference proteome</keyword>
<proteinExistence type="predicted"/>
<dbReference type="EnsemblMetazoa" id="OVOC349.1">
    <property type="protein sequence ID" value="OVOC349.1"/>
    <property type="gene ID" value="WBGene00237158"/>
</dbReference>
<evidence type="ECO:0000313" key="2">
    <source>
        <dbReference type="Proteomes" id="UP000024404"/>
    </source>
</evidence>
<dbReference type="EMBL" id="CMVM020000020">
    <property type="status" value="NOT_ANNOTATED_CDS"/>
    <property type="molecule type" value="Genomic_DNA"/>
</dbReference>
<accession>A0A8R1XSX3</accession>
<evidence type="ECO:0000313" key="1">
    <source>
        <dbReference type="EnsemblMetazoa" id="OVOC349.1"/>
    </source>
</evidence>
<name>A0A8R1XSX3_ONCVO</name>
<protein>
    <submittedName>
        <fullName evidence="1">Uncharacterized protein</fullName>
    </submittedName>
</protein>
<organism evidence="1 2">
    <name type="scientific">Onchocerca volvulus</name>
    <dbReference type="NCBI Taxonomy" id="6282"/>
    <lineage>
        <taxon>Eukaryota</taxon>
        <taxon>Metazoa</taxon>
        <taxon>Ecdysozoa</taxon>
        <taxon>Nematoda</taxon>
        <taxon>Chromadorea</taxon>
        <taxon>Rhabditida</taxon>
        <taxon>Spirurina</taxon>
        <taxon>Spiruromorpha</taxon>
        <taxon>Filarioidea</taxon>
        <taxon>Onchocercidae</taxon>
        <taxon>Onchocerca</taxon>
    </lineage>
</organism>
<reference evidence="2" key="1">
    <citation type="submission" date="2013-10" db="EMBL/GenBank/DDBJ databases">
        <title>Genome sequencing of Onchocerca volvulus.</title>
        <authorList>
            <person name="Cotton J."/>
            <person name="Tsai J."/>
            <person name="Stanley E."/>
            <person name="Tracey A."/>
            <person name="Holroyd N."/>
            <person name="Lustigman S."/>
            <person name="Berriman M."/>
        </authorList>
    </citation>
    <scope>NUCLEOTIDE SEQUENCE</scope>
</reference>
<sequence>MGDLSWWCGLGVMQCDVIGELDLTIEIREEKIEWKRIWDSTRKKVKYFGQNETTKFQVASKWKAIALRGDFLLSS</sequence>